<feature type="domain" description="DUF11" evidence="4">
    <location>
        <begin position="173"/>
        <end position="278"/>
    </location>
</feature>
<name>A0A2P1PLW4_9GAMM</name>
<evidence type="ECO:0000259" key="4">
    <source>
        <dbReference type="Pfam" id="PF01345"/>
    </source>
</evidence>
<keyword evidence="3" id="KW-0732">Signal</keyword>
<protein>
    <recommendedName>
        <fullName evidence="4">DUF11 domain-containing protein</fullName>
    </recommendedName>
</protein>
<keyword evidence="6" id="KW-1185">Reference proteome</keyword>
<dbReference type="AlphaFoldDB" id="A0A2P1PLW4"/>
<feature type="transmembrane region" description="Helical" evidence="2">
    <location>
        <begin position="307"/>
        <end position="328"/>
    </location>
</feature>
<dbReference type="NCBIfam" id="TIGR01451">
    <property type="entry name" value="B_ant_repeat"/>
    <property type="match status" value="1"/>
</dbReference>
<dbReference type="OrthoDB" id="56954at2"/>
<evidence type="ECO:0000313" key="6">
    <source>
        <dbReference type="Proteomes" id="UP000241074"/>
    </source>
</evidence>
<feature type="domain" description="DUF11" evidence="4">
    <location>
        <begin position="35"/>
        <end position="156"/>
    </location>
</feature>
<dbReference type="InterPro" id="IPR013783">
    <property type="entry name" value="Ig-like_fold"/>
</dbReference>
<feature type="region of interest" description="Disordered" evidence="1">
    <location>
        <begin position="269"/>
        <end position="291"/>
    </location>
</feature>
<evidence type="ECO:0000256" key="1">
    <source>
        <dbReference type="SAM" id="MobiDB-lite"/>
    </source>
</evidence>
<dbReference type="EMBL" id="CP027860">
    <property type="protein sequence ID" value="AVP95830.1"/>
    <property type="molecule type" value="Genomic_DNA"/>
</dbReference>
<dbReference type="Pfam" id="PF01345">
    <property type="entry name" value="DUF11"/>
    <property type="match status" value="2"/>
</dbReference>
<gene>
    <name evidence="5" type="ORF">C7S18_00825</name>
</gene>
<dbReference type="InterPro" id="IPR001434">
    <property type="entry name" value="OmcB-like_DUF11"/>
</dbReference>
<feature type="chain" id="PRO_5015153834" description="DUF11 domain-containing protein" evidence="3">
    <location>
        <begin position="27"/>
        <end position="333"/>
    </location>
</feature>
<dbReference type="PANTHER" id="PTHR34819:SF3">
    <property type="entry name" value="CELL SURFACE PROTEIN"/>
    <property type="match status" value="1"/>
</dbReference>
<dbReference type="Gene3D" id="2.60.40.10">
    <property type="entry name" value="Immunoglobulins"/>
    <property type="match status" value="1"/>
</dbReference>
<keyword evidence="2" id="KW-1133">Transmembrane helix</keyword>
<sequence>MKRHVFALARGIAMFSLFGATADADAATQGVPAADLSITVSDGVTTVNPGELITYTIRAQNAGPDPVVGAIVDDTFPTGVICGVLSNWTCSGTGGGTCTATGTGDIHDPVNLPAGAAVQYTVPCFVSLEAPLNFSNTATITSAVTDPVPANNSATDAINVIASIFIVAQKRWSGTPMPGGVITYTIRIITQSNTNQTDNPGDEFVDALPPGLILQSAIADAGTVVADLPSNTVTWNGGTTPGSVVTITIQAQVASTADGPIANQGTLSYDANADGSNDTIAPTDDPTRPGVNNPTVFNLPPRVPIPALTPMLAVGLLILIALTGAWTVRMRRH</sequence>
<keyword evidence="2" id="KW-0472">Membrane</keyword>
<evidence type="ECO:0000313" key="5">
    <source>
        <dbReference type="EMBL" id="AVP95830.1"/>
    </source>
</evidence>
<reference evidence="5 6" key="1">
    <citation type="submission" date="2018-03" db="EMBL/GenBank/DDBJ databases">
        <title>Ahniella affigens gen. nov., sp. nov., a gammaproteobacterium isolated from sandy soil near a stream.</title>
        <authorList>
            <person name="Ko Y."/>
            <person name="Kim J.-H."/>
        </authorList>
    </citation>
    <scope>NUCLEOTIDE SEQUENCE [LARGE SCALE GENOMIC DNA]</scope>
    <source>
        <strain evidence="5 6">D13</strain>
    </source>
</reference>
<organism evidence="5 6">
    <name type="scientific">Ahniella affigens</name>
    <dbReference type="NCBI Taxonomy" id="2021234"/>
    <lineage>
        <taxon>Bacteria</taxon>
        <taxon>Pseudomonadati</taxon>
        <taxon>Pseudomonadota</taxon>
        <taxon>Gammaproteobacteria</taxon>
        <taxon>Lysobacterales</taxon>
        <taxon>Rhodanobacteraceae</taxon>
        <taxon>Ahniella</taxon>
    </lineage>
</organism>
<proteinExistence type="predicted"/>
<reference evidence="5 6" key="2">
    <citation type="submission" date="2018-03" db="EMBL/GenBank/DDBJ databases">
        <authorList>
            <person name="Keele B.F."/>
        </authorList>
    </citation>
    <scope>NUCLEOTIDE SEQUENCE [LARGE SCALE GENOMIC DNA]</scope>
    <source>
        <strain evidence="5 6">D13</strain>
    </source>
</reference>
<evidence type="ECO:0000256" key="3">
    <source>
        <dbReference type="SAM" id="SignalP"/>
    </source>
</evidence>
<feature type="signal peptide" evidence="3">
    <location>
        <begin position="1"/>
        <end position="26"/>
    </location>
</feature>
<dbReference type="InterPro" id="IPR051172">
    <property type="entry name" value="Chlamydia_OmcB"/>
</dbReference>
<dbReference type="InterPro" id="IPR047589">
    <property type="entry name" value="DUF11_rpt"/>
</dbReference>
<accession>A0A2P1PLW4</accession>
<dbReference type="PANTHER" id="PTHR34819">
    <property type="entry name" value="LARGE CYSTEINE-RICH PERIPLASMIC PROTEIN OMCB"/>
    <property type="match status" value="1"/>
</dbReference>
<dbReference type="RefSeq" id="WP_106889759.1">
    <property type="nucleotide sequence ID" value="NZ_CP027860.1"/>
</dbReference>
<keyword evidence="2" id="KW-0812">Transmembrane</keyword>
<dbReference type="Proteomes" id="UP000241074">
    <property type="component" value="Chromosome"/>
</dbReference>
<evidence type="ECO:0000256" key="2">
    <source>
        <dbReference type="SAM" id="Phobius"/>
    </source>
</evidence>
<dbReference type="KEGG" id="xba:C7S18_00825"/>
<feature type="compositionally biased region" description="Polar residues" evidence="1">
    <location>
        <begin position="269"/>
        <end position="280"/>
    </location>
</feature>